<sequence length="303" mass="34082">MKSNAGEIVQVEGGHILRATGRKDRHSKVYTAKGPRDRRVRLAAHTAIQFYDVQDRLGYDRPSKAVDWLMNKAKNAIDKLEELPPWNPMDTTTVLNAGQNPNELSLQQHQQSQHYLFQDQLDDGPINDTMKSFFPTSSGMNYQNYPSGSVQNNPQDLCLSLQSLQDLNRSVHSTPTPANDHPSLYNPGPSEANFQRMVSWDAEMKPAEGYSFYPHTMPQPQMISVNSTPFTQRESLQSSFSPYVRAWNDLPFPVSDHNNTQANDHFSMSSASSQFGSRKISSFQVPARIHGEDHEDPSSASDN</sequence>
<dbReference type="OMA" id="PRMASWN"/>
<evidence type="ECO:0000256" key="1">
    <source>
        <dbReference type="ARBA" id="ARBA00004123"/>
    </source>
</evidence>
<dbReference type="InterPro" id="IPR005333">
    <property type="entry name" value="Transcription_factor_TCP"/>
</dbReference>
<dbReference type="GO" id="GO:2000032">
    <property type="term" value="P:regulation of secondary shoot formation"/>
    <property type="evidence" value="ECO:0007669"/>
    <property type="project" value="TreeGrafter"/>
</dbReference>
<proteinExistence type="predicted"/>
<keyword evidence="2" id="KW-0805">Transcription regulation</keyword>
<reference evidence="7" key="2">
    <citation type="submission" date="2022-03" db="EMBL/GenBank/DDBJ databases">
        <title>Draft title - Genomic analysis of global carrot germplasm unveils the trajectory of domestication and the origin of high carotenoid orange carrot.</title>
        <authorList>
            <person name="Iorizzo M."/>
            <person name="Ellison S."/>
            <person name="Senalik D."/>
            <person name="Macko-Podgorni A."/>
            <person name="Grzebelus D."/>
            <person name="Bostan H."/>
            <person name="Rolling W."/>
            <person name="Curaba J."/>
            <person name="Simon P."/>
        </authorList>
    </citation>
    <scope>NUCLEOTIDE SEQUENCE</scope>
    <source>
        <tissue evidence="7">Leaf</tissue>
    </source>
</reference>
<reference evidence="7" key="1">
    <citation type="journal article" date="2016" name="Nat. Genet.">
        <title>A high-quality carrot genome assembly provides new insights into carotenoid accumulation and asterid genome evolution.</title>
        <authorList>
            <person name="Iorizzo M."/>
            <person name="Ellison S."/>
            <person name="Senalik D."/>
            <person name="Zeng P."/>
            <person name="Satapoomin P."/>
            <person name="Huang J."/>
            <person name="Bowman M."/>
            <person name="Iovene M."/>
            <person name="Sanseverino W."/>
            <person name="Cavagnaro P."/>
            <person name="Yildiz M."/>
            <person name="Macko-Podgorni A."/>
            <person name="Moranska E."/>
            <person name="Grzebelus E."/>
            <person name="Grzebelus D."/>
            <person name="Ashrafi H."/>
            <person name="Zheng Z."/>
            <person name="Cheng S."/>
            <person name="Spooner D."/>
            <person name="Van Deynze A."/>
            <person name="Simon P."/>
        </authorList>
    </citation>
    <scope>NUCLEOTIDE SEQUENCE</scope>
    <source>
        <tissue evidence="7">Leaf</tissue>
    </source>
</reference>
<dbReference type="KEGG" id="dcr:108211466"/>
<dbReference type="EMBL" id="CP093345">
    <property type="protein sequence ID" value="WOG91777.1"/>
    <property type="molecule type" value="Genomic_DNA"/>
</dbReference>
<evidence type="ECO:0000256" key="5">
    <source>
        <dbReference type="ARBA" id="ARBA00023242"/>
    </source>
</evidence>
<dbReference type="GO" id="GO:0005634">
    <property type="term" value="C:nucleus"/>
    <property type="evidence" value="ECO:0007669"/>
    <property type="project" value="UniProtKB-SubCell"/>
</dbReference>
<dbReference type="GO" id="GO:0003700">
    <property type="term" value="F:DNA-binding transcription factor activity"/>
    <property type="evidence" value="ECO:0007669"/>
    <property type="project" value="InterPro"/>
</dbReference>
<evidence type="ECO:0000256" key="2">
    <source>
        <dbReference type="ARBA" id="ARBA00023015"/>
    </source>
</evidence>
<keyword evidence="4" id="KW-0804">Transcription</keyword>
<evidence type="ECO:0000256" key="4">
    <source>
        <dbReference type="ARBA" id="ARBA00023163"/>
    </source>
</evidence>
<evidence type="ECO:0000256" key="6">
    <source>
        <dbReference type="SAM" id="MobiDB-lite"/>
    </source>
</evidence>
<dbReference type="Proteomes" id="UP000077755">
    <property type="component" value="Chromosome 3"/>
</dbReference>
<dbReference type="Pfam" id="PF03634">
    <property type="entry name" value="TCP"/>
    <property type="match status" value="1"/>
</dbReference>
<comment type="subcellular location">
    <subcellularLocation>
        <location evidence="1">Nucleus</location>
    </subcellularLocation>
</comment>
<dbReference type="PROSITE" id="PS51369">
    <property type="entry name" value="TCP"/>
    <property type="match status" value="1"/>
</dbReference>
<dbReference type="InterPro" id="IPR017887">
    <property type="entry name" value="TF_TCP_subgr"/>
</dbReference>
<evidence type="ECO:0000256" key="3">
    <source>
        <dbReference type="ARBA" id="ARBA00023125"/>
    </source>
</evidence>
<dbReference type="PANTHER" id="PTHR31072:SF240">
    <property type="entry name" value="TRANSCRIPTION FACTOR TCP10"/>
    <property type="match status" value="1"/>
</dbReference>
<evidence type="ECO:0000313" key="7">
    <source>
        <dbReference type="EMBL" id="WOG91777.1"/>
    </source>
</evidence>
<dbReference type="AlphaFoldDB" id="A0A166ABV7"/>
<keyword evidence="8" id="KW-1185">Reference proteome</keyword>
<keyword evidence="5" id="KW-0539">Nucleus</keyword>
<dbReference type="GO" id="GO:0043565">
    <property type="term" value="F:sequence-specific DNA binding"/>
    <property type="evidence" value="ECO:0007669"/>
    <property type="project" value="TreeGrafter"/>
</dbReference>
<dbReference type="Gramene" id="KZN01014">
    <property type="protein sequence ID" value="KZN01014"/>
    <property type="gene ID" value="DCAR_009768"/>
</dbReference>
<name>A0A166ABV7_DAUCS</name>
<feature type="compositionally biased region" description="Low complexity" evidence="6">
    <location>
        <begin position="267"/>
        <end position="277"/>
    </location>
</feature>
<evidence type="ECO:0000313" key="8">
    <source>
        <dbReference type="Proteomes" id="UP000077755"/>
    </source>
</evidence>
<protein>
    <submittedName>
        <fullName evidence="7">Uncharacterized protein</fullName>
    </submittedName>
</protein>
<feature type="region of interest" description="Disordered" evidence="6">
    <location>
        <begin position="258"/>
        <end position="303"/>
    </location>
</feature>
<dbReference type="OrthoDB" id="1927134at2759"/>
<organism evidence="7 8">
    <name type="scientific">Daucus carota subsp. sativus</name>
    <name type="common">Carrot</name>
    <dbReference type="NCBI Taxonomy" id="79200"/>
    <lineage>
        <taxon>Eukaryota</taxon>
        <taxon>Viridiplantae</taxon>
        <taxon>Streptophyta</taxon>
        <taxon>Embryophyta</taxon>
        <taxon>Tracheophyta</taxon>
        <taxon>Spermatophyta</taxon>
        <taxon>Magnoliopsida</taxon>
        <taxon>eudicotyledons</taxon>
        <taxon>Gunneridae</taxon>
        <taxon>Pentapetalae</taxon>
        <taxon>asterids</taxon>
        <taxon>campanulids</taxon>
        <taxon>Apiales</taxon>
        <taxon>Apiaceae</taxon>
        <taxon>Apioideae</taxon>
        <taxon>Scandiceae</taxon>
        <taxon>Daucinae</taxon>
        <taxon>Daucus</taxon>
        <taxon>Daucus sect. Daucus</taxon>
    </lineage>
</organism>
<keyword evidence="3" id="KW-0238">DNA-binding</keyword>
<accession>A0A166ABV7</accession>
<gene>
    <name evidence="7" type="ORF">DCAR_0311028</name>
</gene>
<dbReference type="PANTHER" id="PTHR31072">
    <property type="entry name" value="TRANSCRIPTION FACTOR TCP4-RELATED"/>
    <property type="match status" value="1"/>
</dbReference>